<organism evidence="3 4">
    <name type="scientific">Paenibacillus alvei</name>
    <name type="common">Bacillus alvei</name>
    <dbReference type="NCBI Taxonomy" id="44250"/>
    <lineage>
        <taxon>Bacteria</taxon>
        <taxon>Bacillati</taxon>
        <taxon>Bacillota</taxon>
        <taxon>Bacilli</taxon>
        <taxon>Bacillales</taxon>
        <taxon>Paenibacillaceae</taxon>
        <taxon>Paenibacillus</taxon>
    </lineage>
</organism>
<proteinExistence type="predicted"/>
<reference evidence="3 4" key="1">
    <citation type="submission" date="2022-05" db="EMBL/GenBank/DDBJ databases">
        <title>Genome Sequencing of Bee-Associated Microbes.</title>
        <authorList>
            <person name="Dunlap C."/>
        </authorList>
    </citation>
    <scope>NUCLEOTIDE SEQUENCE [LARGE SCALE GENOMIC DNA]</scope>
    <source>
        <strain evidence="3 4">NRRL B-04010</strain>
    </source>
</reference>
<feature type="region of interest" description="Disordered" evidence="1">
    <location>
        <begin position="33"/>
        <end position="58"/>
    </location>
</feature>
<keyword evidence="4" id="KW-1185">Reference proteome</keyword>
<dbReference type="EMBL" id="JAMDNP010000016">
    <property type="protein sequence ID" value="MCY9760777.1"/>
    <property type="molecule type" value="Genomic_DNA"/>
</dbReference>
<accession>A0ABT4GVM7</accession>
<evidence type="ECO:0000256" key="2">
    <source>
        <dbReference type="SAM" id="SignalP"/>
    </source>
</evidence>
<feature type="chain" id="PRO_5045879114" evidence="2">
    <location>
        <begin position="26"/>
        <end position="252"/>
    </location>
</feature>
<name>A0ABT4GVM7_PAEAL</name>
<comment type="caution">
    <text evidence="3">The sequence shown here is derived from an EMBL/GenBank/DDBJ whole genome shotgun (WGS) entry which is preliminary data.</text>
</comment>
<feature type="compositionally biased region" description="Basic and acidic residues" evidence="1">
    <location>
        <begin position="48"/>
        <end position="58"/>
    </location>
</feature>
<evidence type="ECO:0000313" key="4">
    <source>
        <dbReference type="Proteomes" id="UP001527181"/>
    </source>
</evidence>
<dbReference type="RefSeq" id="WP_268594048.1">
    <property type="nucleotide sequence ID" value="NZ_JAMDLX010000044.1"/>
</dbReference>
<keyword evidence="2" id="KW-0732">Signal</keyword>
<feature type="signal peptide" evidence="2">
    <location>
        <begin position="1"/>
        <end position="25"/>
    </location>
</feature>
<dbReference type="Proteomes" id="UP001527181">
    <property type="component" value="Unassembled WGS sequence"/>
</dbReference>
<evidence type="ECO:0000256" key="1">
    <source>
        <dbReference type="SAM" id="MobiDB-lite"/>
    </source>
</evidence>
<feature type="compositionally biased region" description="Polar residues" evidence="1">
    <location>
        <begin position="33"/>
        <end position="47"/>
    </location>
</feature>
<protein>
    <submittedName>
        <fullName evidence="3">Uncharacterized protein</fullName>
    </submittedName>
</protein>
<evidence type="ECO:0000313" key="3">
    <source>
        <dbReference type="EMBL" id="MCY9760777.1"/>
    </source>
</evidence>
<gene>
    <name evidence="3" type="ORF">M5X12_09335</name>
</gene>
<sequence>MKAASKVAITALGSILLLGSSVNLAAEAASSHLTKQTAAKETTSKAPNTEEKKFVESERKRVRELPKEPGDLYIMYYKYKNLNNGLEFEPFGKKFAFSTYEDYVKKASTLNGPILQQPSNLPEGYTFSKAVIENPRANVKSEIEKKFFDDLRAEGKKSGKPVYTKRLDWKEPGGIRLEYTNGKDTLIFNQYTADEEFSKLKGFSYETPPTTGQHVNRYVFWYGTGKYYYSITTHSDMTKEQMTEILKAVVKK</sequence>